<dbReference type="Pfam" id="PF19590">
    <property type="entry name" value="TrbL_3"/>
    <property type="match status" value="1"/>
</dbReference>
<evidence type="ECO:0000256" key="2">
    <source>
        <dbReference type="SAM" id="Phobius"/>
    </source>
</evidence>
<keyword evidence="2" id="KW-0812">Transmembrane</keyword>
<comment type="caution">
    <text evidence="4">The sequence shown here is derived from an EMBL/GenBank/DDBJ whole genome shotgun (WGS) entry which is preliminary data.</text>
</comment>
<feature type="compositionally biased region" description="Basic and acidic residues" evidence="1">
    <location>
        <begin position="918"/>
        <end position="929"/>
    </location>
</feature>
<feature type="region of interest" description="Disordered" evidence="1">
    <location>
        <begin position="578"/>
        <end position="598"/>
    </location>
</feature>
<keyword evidence="2" id="KW-0472">Membrane</keyword>
<feature type="transmembrane region" description="Helical" evidence="2">
    <location>
        <begin position="468"/>
        <end position="492"/>
    </location>
</feature>
<organism evidence="4 5">
    <name type="scientific">Candidatus Adlerbacteria bacterium RIFCSPLOWO2_01_FULL_51_16</name>
    <dbReference type="NCBI Taxonomy" id="1797243"/>
    <lineage>
        <taxon>Bacteria</taxon>
        <taxon>Candidatus Adleribacteriota</taxon>
    </lineage>
</organism>
<feature type="region of interest" description="Disordered" evidence="1">
    <location>
        <begin position="872"/>
        <end position="929"/>
    </location>
</feature>
<keyword evidence="2" id="KW-1133">Transmembrane helix</keyword>
<gene>
    <name evidence="4" type="ORF">A2943_00405</name>
</gene>
<evidence type="ECO:0000256" key="3">
    <source>
        <dbReference type="SAM" id="SignalP"/>
    </source>
</evidence>
<feature type="transmembrane region" description="Helical" evidence="2">
    <location>
        <begin position="504"/>
        <end position="524"/>
    </location>
</feature>
<keyword evidence="3" id="KW-0732">Signal</keyword>
<feature type="transmembrane region" description="Helical" evidence="2">
    <location>
        <begin position="444"/>
        <end position="462"/>
    </location>
</feature>
<dbReference type="AlphaFoldDB" id="A0A1F4XH16"/>
<feature type="transmembrane region" description="Helical" evidence="2">
    <location>
        <begin position="329"/>
        <end position="352"/>
    </location>
</feature>
<protein>
    <recommendedName>
        <fullName evidence="6">Type IV secretion system protein</fullName>
    </recommendedName>
</protein>
<reference evidence="4 5" key="1">
    <citation type="journal article" date="2016" name="Nat. Commun.">
        <title>Thousands of microbial genomes shed light on interconnected biogeochemical processes in an aquifer system.</title>
        <authorList>
            <person name="Anantharaman K."/>
            <person name="Brown C.T."/>
            <person name="Hug L.A."/>
            <person name="Sharon I."/>
            <person name="Castelle C.J."/>
            <person name="Probst A.J."/>
            <person name="Thomas B.C."/>
            <person name="Singh A."/>
            <person name="Wilkins M.J."/>
            <person name="Karaoz U."/>
            <person name="Brodie E.L."/>
            <person name="Williams K.H."/>
            <person name="Hubbard S.S."/>
            <person name="Banfield J.F."/>
        </authorList>
    </citation>
    <scope>NUCLEOTIDE SEQUENCE [LARGE SCALE GENOMIC DNA]</scope>
</reference>
<feature type="chain" id="PRO_5009515325" description="Type IV secretion system protein" evidence="3">
    <location>
        <begin position="29"/>
        <end position="929"/>
    </location>
</feature>
<accession>A0A1F4XH16</accession>
<evidence type="ECO:0000256" key="1">
    <source>
        <dbReference type="SAM" id="MobiDB-lite"/>
    </source>
</evidence>
<proteinExistence type="predicted"/>
<dbReference type="EMBL" id="MEWX01000022">
    <property type="protein sequence ID" value="OGC80453.1"/>
    <property type="molecule type" value="Genomic_DNA"/>
</dbReference>
<feature type="transmembrane region" description="Helical" evidence="2">
    <location>
        <begin position="530"/>
        <end position="548"/>
    </location>
</feature>
<feature type="signal peptide" evidence="3">
    <location>
        <begin position="1"/>
        <end position="28"/>
    </location>
</feature>
<name>A0A1F4XH16_9BACT</name>
<feature type="transmembrane region" description="Helical" evidence="2">
    <location>
        <begin position="364"/>
        <end position="382"/>
    </location>
</feature>
<evidence type="ECO:0000313" key="4">
    <source>
        <dbReference type="EMBL" id="OGC80453.1"/>
    </source>
</evidence>
<evidence type="ECO:0008006" key="6">
    <source>
        <dbReference type="Google" id="ProtNLM"/>
    </source>
</evidence>
<sequence>MSIYKKIGIGLVLAVAAVFISQPLPTSAQSGQATPAEVTGCRQSLKFVDIAHLSCQINSAEVVFVDANPSDNNPNYKPVDTSIFCKSGGSVKGITLTISGSQLRTNPPSNVTANVDLDVYDKSGAPPCRNTQPDPIPVSLNTANAKVQATWSGSNIESLVDGSLLSPLGSHDAYLKDAQDACGGGLIIILNSAGGSSGFQYTLVTGRGSPGQPVSAYPELNFLQDAGSCKVSSKTPITVSGTQGAAPGGGGTGEDTNGDGVVDENDTVEEDTCESTTHGALAWLLCPLITAADTIIGELDKLIVGQLVFNVEENLNSEVKKAWSSVKNIATTIIVIAMLIMVISQAVSWGPFDAYTVKKLLPKLVVVVILMQLSWALFSWAIELSNDAGKGLANLMFTPFGGIDQMNLKNIMSHSGIDTGTAALFNWGLLLATVGLVFLNLPLLLLIAYGALVAILIAFVVLIIRQALIIFCVILAPIALATWVLPGTSSYWKLWHETFSKLLLMFPMIVGIIAAGRIFAWVAGDAGDNGTISFFIIVICVFAPYVILPKTFQWGGRALGNLAGSLNDRSKGMFDKGREGLKGMSERRRGQHGEQYNPDASRMNRLYRRLGSGNFMPTKRSQRLAIARGDAYRKEQDEMAEASVRRGYEAAVEKGGIGAGKDYLFKQANATTLNPRTGKREKDLRKREAAYRTIIATSSYDEIAKGSEDDTYKVDGKRIDQTKEWVTVLNKNRDLLSNVQSNRKDLVPWMLPEGGKTMTQTVYDERGDPVEQRVPISNDVRMQQTIENLDIQSLAQQNYTLHDDVAREARSGNTASATALKNFLENNAKTEGGRLQLANFFGGAEKEGHINNALQALDPDLSLRGIIDASVSSGVRTSTPPPAPSAPRQQADRGWGTGPVAPPDVVNPPGSVINPDEGTTRIDHDEPPR</sequence>
<evidence type="ECO:0000313" key="5">
    <source>
        <dbReference type="Proteomes" id="UP000176185"/>
    </source>
</evidence>
<dbReference type="STRING" id="1797243.A2943_00405"/>
<feature type="compositionally biased region" description="Basic and acidic residues" evidence="1">
    <location>
        <begin position="578"/>
        <end position="592"/>
    </location>
</feature>
<dbReference type="Proteomes" id="UP000176185">
    <property type="component" value="Unassembled WGS sequence"/>
</dbReference>
<feature type="region of interest" description="Disordered" evidence="1">
    <location>
        <begin position="239"/>
        <end position="259"/>
    </location>
</feature>
<dbReference type="InterPro" id="IPR045782">
    <property type="entry name" value="TrbL_3"/>
</dbReference>